<keyword evidence="8 17" id="KW-0813">Transport</keyword>
<dbReference type="OrthoDB" id="9765468at2"/>
<keyword evidence="26" id="KW-1185">Reference proteome</keyword>
<evidence type="ECO:0000256" key="14">
    <source>
        <dbReference type="ARBA" id="ARBA00022777"/>
    </source>
</evidence>
<evidence type="ECO:0000256" key="5">
    <source>
        <dbReference type="ARBA" id="ARBA00007837"/>
    </source>
</evidence>
<dbReference type="SUPFAM" id="SSF47831">
    <property type="entry name" value="Enzyme I of the PEP:sugar phosphotransferase system HPr-binding (sub)domain"/>
    <property type="match status" value="1"/>
</dbReference>
<evidence type="ECO:0000256" key="10">
    <source>
        <dbReference type="ARBA" id="ARBA00022597"/>
    </source>
</evidence>
<evidence type="ECO:0000256" key="20">
    <source>
        <dbReference type="PIRSR" id="PIRSR000732-3"/>
    </source>
</evidence>
<evidence type="ECO:0000313" key="25">
    <source>
        <dbReference type="EMBL" id="ORC36004.1"/>
    </source>
</evidence>
<feature type="domain" description="Phosphotransferase system enzyme I N-terminal" evidence="24">
    <location>
        <begin position="2"/>
        <end position="137"/>
    </location>
</feature>
<dbReference type="NCBIfam" id="TIGR01417">
    <property type="entry name" value="PTS_I_fam"/>
    <property type="match status" value="1"/>
</dbReference>
<comment type="similarity">
    <text evidence="5 17">Belongs to the PEP-utilizing enzyme family.</text>
</comment>
<dbReference type="InterPro" id="IPR008731">
    <property type="entry name" value="PTS_EIN"/>
</dbReference>
<name>A0A1Y1S0X7_9SPIO</name>
<comment type="catalytic activity">
    <reaction evidence="1 17">
        <text>L-histidyl-[protein] + phosphoenolpyruvate = N(pros)-phospho-L-histidyl-[protein] + pyruvate</text>
        <dbReference type="Rhea" id="RHEA:23880"/>
        <dbReference type="Rhea" id="RHEA-COMP:9745"/>
        <dbReference type="Rhea" id="RHEA-COMP:9746"/>
        <dbReference type="ChEBI" id="CHEBI:15361"/>
        <dbReference type="ChEBI" id="CHEBI:29979"/>
        <dbReference type="ChEBI" id="CHEBI:58702"/>
        <dbReference type="ChEBI" id="CHEBI:64837"/>
        <dbReference type="EC" id="2.7.3.9"/>
    </reaction>
</comment>
<feature type="binding site" evidence="19">
    <location>
        <position position="344"/>
    </location>
    <ligand>
        <name>phosphoenolpyruvate</name>
        <dbReference type="ChEBI" id="CHEBI:58702"/>
    </ligand>
</feature>
<keyword evidence="12 17" id="KW-0598">Phosphotransferase system</keyword>
<dbReference type="EC" id="2.7.3.9" evidence="6 17"/>
<evidence type="ECO:0000256" key="1">
    <source>
        <dbReference type="ARBA" id="ARBA00000683"/>
    </source>
</evidence>
<keyword evidence="15 17" id="KW-0460">Magnesium</keyword>
<dbReference type="Pfam" id="PF05524">
    <property type="entry name" value="PEP-utilisers_N"/>
    <property type="match status" value="1"/>
</dbReference>
<evidence type="ECO:0000256" key="16">
    <source>
        <dbReference type="ARBA" id="ARBA00033235"/>
    </source>
</evidence>
<feature type="region of interest" description="Disordered" evidence="21">
    <location>
        <begin position="249"/>
        <end position="268"/>
    </location>
</feature>
<proteinExistence type="inferred from homology"/>
<feature type="active site" description="Proton donor" evidence="18">
    <location>
        <position position="504"/>
    </location>
</feature>
<evidence type="ECO:0000256" key="17">
    <source>
        <dbReference type="PIRNR" id="PIRNR000732"/>
    </source>
</evidence>
<feature type="compositionally biased region" description="Basic and acidic residues" evidence="21">
    <location>
        <begin position="249"/>
        <end position="265"/>
    </location>
</feature>
<evidence type="ECO:0000256" key="2">
    <source>
        <dbReference type="ARBA" id="ARBA00001946"/>
    </source>
</evidence>
<dbReference type="STRING" id="1963862.B4O97_07295"/>
<feature type="domain" description="PEP-utilising enzyme mobile" evidence="22">
    <location>
        <begin position="163"/>
        <end position="236"/>
    </location>
</feature>
<dbReference type="PROSITE" id="PS00370">
    <property type="entry name" value="PEP_ENZYMES_PHOS_SITE"/>
    <property type="match status" value="1"/>
</dbReference>
<evidence type="ECO:0000256" key="13">
    <source>
        <dbReference type="ARBA" id="ARBA00022723"/>
    </source>
</evidence>
<evidence type="ECO:0000259" key="22">
    <source>
        <dbReference type="Pfam" id="PF00391"/>
    </source>
</evidence>
<evidence type="ECO:0000259" key="23">
    <source>
        <dbReference type="Pfam" id="PF02896"/>
    </source>
</evidence>
<evidence type="ECO:0000256" key="4">
    <source>
        <dbReference type="ARBA" id="ARBA00004496"/>
    </source>
</evidence>
<comment type="cofactor">
    <cofactor evidence="2 17 20">
        <name>Mg(2+)</name>
        <dbReference type="ChEBI" id="CHEBI:18420"/>
    </cofactor>
</comment>
<protein>
    <recommendedName>
        <fullName evidence="7 17">Phosphoenolpyruvate-protein phosphotransferase</fullName>
        <ecNumber evidence="6 17">2.7.3.9</ecNumber>
    </recommendedName>
    <alternativeName>
        <fullName evidence="16 17">Phosphotransferase system, enzyme I</fullName>
    </alternativeName>
</protein>
<dbReference type="Gene3D" id="1.10.274.10">
    <property type="entry name" value="PtsI, HPr-binding domain"/>
    <property type="match status" value="1"/>
</dbReference>
<dbReference type="InterPro" id="IPR008279">
    <property type="entry name" value="PEP-util_enz_mobile_dom"/>
</dbReference>
<keyword evidence="9 17" id="KW-0963">Cytoplasm</keyword>
<feature type="region of interest" description="Disordered" evidence="21">
    <location>
        <begin position="25"/>
        <end position="51"/>
    </location>
</feature>
<feature type="active site" description="Tele-phosphohistidine intermediate" evidence="18">
    <location>
        <position position="200"/>
    </location>
</feature>
<dbReference type="GO" id="GO:0009401">
    <property type="term" value="P:phosphoenolpyruvate-dependent sugar phosphotransferase system"/>
    <property type="evidence" value="ECO:0007669"/>
    <property type="project" value="UniProtKB-KW"/>
</dbReference>
<comment type="subcellular location">
    <subcellularLocation>
        <location evidence="4 17">Cytoplasm</location>
    </subcellularLocation>
</comment>
<dbReference type="GO" id="GO:0016301">
    <property type="term" value="F:kinase activity"/>
    <property type="evidence" value="ECO:0007669"/>
    <property type="project" value="UniProtKB-KW"/>
</dbReference>
<dbReference type="SUPFAM" id="SSF52009">
    <property type="entry name" value="Phosphohistidine domain"/>
    <property type="match status" value="1"/>
</dbReference>
<evidence type="ECO:0000256" key="3">
    <source>
        <dbReference type="ARBA" id="ARBA00002728"/>
    </source>
</evidence>
<evidence type="ECO:0000259" key="24">
    <source>
        <dbReference type="Pfam" id="PF05524"/>
    </source>
</evidence>
<dbReference type="Pfam" id="PF00391">
    <property type="entry name" value="PEP-utilizers"/>
    <property type="match status" value="1"/>
</dbReference>
<evidence type="ECO:0000256" key="19">
    <source>
        <dbReference type="PIRSR" id="PIRSR000732-2"/>
    </source>
</evidence>
<comment type="caution">
    <text evidence="25">The sequence shown here is derived from an EMBL/GenBank/DDBJ whole genome shotgun (WGS) entry which is preliminary data.</text>
</comment>
<dbReference type="PANTHER" id="PTHR46244:SF3">
    <property type="entry name" value="PHOSPHOENOLPYRUVATE-PROTEIN PHOSPHOTRANSFERASE"/>
    <property type="match status" value="1"/>
</dbReference>
<evidence type="ECO:0000313" key="26">
    <source>
        <dbReference type="Proteomes" id="UP000192343"/>
    </source>
</evidence>
<dbReference type="InterPro" id="IPR018274">
    <property type="entry name" value="PEP_util_AS"/>
</dbReference>
<feature type="domain" description="PEP-utilising enzyme C-terminal" evidence="23">
    <location>
        <begin position="272"/>
        <end position="541"/>
    </location>
</feature>
<feature type="binding site" evidence="20">
    <location>
        <position position="457"/>
    </location>
    <ligand>
        <name>Mg(2+)</name>
        <dbReference type="ChEBI" id="CHEBI:18420"/>
    </ligand>
</feature>
<dbReference type="PRINTS" id="PR01736">
    <property type="entry name" value="PHPHTRNFRASE"/>
</dbReference>
<dbReference type="Gene3D" id="3.50.30.10">
    <property type="entry name" value="Phosphohistidine domain"/>
    <property type="match status" value="1"/>
</dbReference>
<feature type="binding site" evidence="19">
    <location>
        <begin position="456"/>
        <end position="457"/>
    </location>
    <ligand>
        <name>phosphoenolpyruvate</name>
        <dbReference type="ChEBI" id="CHEBI:58702"/>
    </ligand>
</feature>
<organism evidence="25 26">
    <name type="scientific">Marispirochaeta aestuarii</name>
    <dbReference type="NCBI Taxonomy" id="1963862"/>
    <lineage>
        <taxon>Bacteria</taxon>
        <taxon>Pseudomonadati</taxon>
        <taxon>Spirochaetota</taxon>
        <taxon>Spirochaetia</taxon>
        <taxon>Spirochaetales</taxon>
        <taxon>Spirochaetaceae</taxon>
        <taxon>Marispirochaeta</taxon>
    </lineage>
</organism>
<dbReference type="InterPro" id="IPR050499">
    <property type="entry name" value="PEP-utilizing_PTS_enzyme"/>
</dbReference>
<dbReference type="InterPro" id="IPR036618">
    <property type="entry name" value="PtsI_HPr-bd_sf"/>
</dbReference>
<dbReference type="EMBL" id="MWQY01000007">
    <property type="protein sequence ID" value="ORC36004.1"/>
    <property type="molecule type" value="Genomic_DNA"/>
</dbReference>
<feature type="binding site" evidence="19">
    <location>
        <position position="308"/>
    </location>
    <ligand>
        <name>phosphoenolpyruvate</name>
        <dbReference type="ChEBI" id="CHEBI:58702"/>
    </ligand>
</feature>
<accession>A0A1Y1S0X7</accession>
<keyword evidence="14 17" id="KW-0418">Kinase</keyword>
<evidence type="ECO:0000256" key="18">
    <source>
        <dbReference type="PIRSR" id="PIRSR000732-1"/>
    </source>
</evidence>
<keyword evidence="10 17" id="KW-0762">Sugar transport</keyword>
<dbReference type="Proteomes" id="UP000192343">
    <property type="component" value="Unassembled WGS sequence"/>
</dbReference>
<dbReference type="InterPro" id="IPR015813">
    <property type="entry name" value="Pyrv/PenolPyrv_kinase-like_dom"/>
</dbReference>
<evidence type="ECO:0000256" key="6">
    <source>
        <dbReference type="ARBA" id="ARBA00012232"/>
    </source>
</evidence>
<keyword evidence="25" id="KW-0670">Pyruvate</keyword>
<feature type="binding site" evidence="20">
    <location>
        <position position="433"/>
    </location>
    <ligand>
        <name>Mg(2+)</name>
        <dbReference type="ChEBI" id="CHEBI:18420"/>
    </ligand>
</feature>
<keyword evidence="13 17" id="KW-0479">Metal-binding</keyword>
<dbReference type="PIRSF" id="PIRSF000732">
    <property type="entry name" value="PTS_enzyme_I"/>
    <property type="match status" value="1"/>
</dbReference>
<dbReference type="Gene3D" id="3.20.20.60">
    <property type="entry name" value="Phosphoenolpyruvate-binding domains"/>
    <property type="match status" value="1"/>
</dbReference>
<evidence type="ECO:0000256" key="9">
    <source>
        <dbReference type="ARBA" id="ARBA00022490"/>
    </source>
</evidence>
<evidence type="ECO:0000256" key="8">
    <source>
        <dbReference type="ARBA" id="ARBA00022448"/>
    </source>
</evidence>
<evidence type="ECO:0000256" key="21">
    <source>
        <dbReference type="SAM" id="MobiDB-lite"/>
    </source>
</evidence>
<dbReference type="Pfam" id="PF02896">
    <property type="entry name" value="PEP-utilizers_C"/>
    <property type="match status" value="1"/>
</dbReference>
<keyword evidence="11 17" id="KW-0808">Transferase</keyword>
<reference evidence="25 26" key="1">
    <citation type="submission" date="2017-03" db="EMBL/GenBank/DDBJ databases">
        <title>Draft Genome sequence of Marispirochaeta sp. strain JC444.</title>
        <authorList>
            <person name="Shivani Y."/>
            <person name="Subhash Y."/>
            <person name="Sasikala C."/>
            <person name="Ramana C."/>
        </authorList>
    </citation>
    <scope>NUCLEOTIDE SEQUENCE [LARGE SCALE GENOMIC DNA]</scope>
    <source>
        <strain evidence="25 26">JC444</strain>
    </source>
</reference>
<comment type="function">
    <text evidence="3 17">General (non sugar-specific) component of the phosphoenolpyruvate-dependent sugar phosphotransferase system (sugar PTS). This major carbohydrate active-transport system catalyzes the phosphorylation of incoming sugar substrates concomitantly with their translocation across the cell membrane. Enzyme I transfers the phosphoryl group from phosphoenolpyruvate (PEP) to the phosphoryl carrier protein (HPr).</text>
</comment>
<dbReference type="InterPro" id="IPR006318">
    <property type="entry name" value="PTS_EI-like"/>
</dbReference>
<dbReference type="InterPro" id="IPR036637">
    <property type="entry name" value="Phosphohistidine_dom_sf"/>
</dbReference>
<dbReference type="SUPFAM" id="SSF51621">
    <property type="entry name" value="Phosphoenolpyruvate/pyruvate domain"/>
    <property type="match status" value="1"/>
</dbReference>
<dbReference type="InterPro" id="IPR040442">
    <property type="entry name" value="Pyrv_kinase-like_dom_sf"/>
</dbReference>
<dbReference type="InterPro" id="IPR000121">
    <property type="entry name" value="PEP_util_C"/>
</dbReference>
<evidence type="ECO:0000256" key="15">
    <source>
        <dbReference type="ARBA" id="ARBA00022842"/>
    </source>
</evidence>
<dbReference type="GO" id="GO:0008965">
    <property type="term" value="F:phosphoenolpyruvate-protein phosphotransferase activity"/>
    <property type="evidence" value="ECO:0007669"/>
    <property type="project" value="UniProtKB-EC"/>
</dbReference>
<evidence type="ECO:0000256" key="7">
    <source>
        <dbReference type="ARBA" id="ARBA00016544"/>
    </source>
</evidence>
<dbReference type="AlphaFoldDB" id="A0A1Y1S0X7"/>
<dbReference type="PANTHER" id="PTHR46244">
    <property type="entry name" value="PHOSPHOENOLPYRUVATE-PROTEIN PHOSPHOTRANSFERASE"/>
    <property type="match status" value="1"/>
</dbReference>
<evidence type="ECO:0000256" key="12">
    <source>
        <dbReference type="ARBA" id="ARBA00022683"/>
    </source>
</evidence>
<gene>
    <name evidence="25" type="ORF">B4O97_07295</name>
</gene>
<sequence>MTGIPSSSGIGAGTVYLLHEREVPLGRTGPSSSRNDGGTRSHTRRSSESEMERFGRGIKVAAVYYSALIERIREKLGEDEAEIFEGHLEILTGEDMAEAVEEAIMEREAIAERAVIDFVEETAREFEELESDYFRQRAGDLRDIGRRLAEAIYYGSISDPAELPENSVIVAEELTPSATARLDTEQVAAIITEKGGRTSHAAILARSLSIPCVTGVEGLIAAVRSGQQVLVDGDAGTVDTDLDHKKLSEARKRKETARKEEEKRRTWSKMAAPELADGKPYALMANVGGVAEAEQAASFGAAGIGLFRTEFLFMRFSDFPGLDQQADEYRAVCRAMAPAPVIVRLLDCGADKPLPYAPHPPEDNPFLGERGIRYLLARETQLKIQIQAIARVFEEGHQIKAMIPMVISASEIDAVRSLVPAGASALPVGIMVETPASVMIVDRLAEKADFISIGTNDLVQYLLTVDRGNPRVSAYYQEFHPAVLAAISRIVEGAHKAGIHVGVCGDMASHPDSALALLALGVDEISAGINAIPELKACLAGTRASTLDELASRLMTAADADEARMHAKKLISGDPVPWKAE</sequence>
<dbReference type="GO" id="GO:0046872">
    <property type="term" value="F:metal ion binding"/>
    <property type="evidence" value="ECO:0007669"/>
    <property type="project" value="UniProtKB-KW"/>
</dbReference>
<feature type="binding site" evidence="19">
    <location>
        <position position="467"/>
    </location>
    <ligand>
        <name>phosphoenolpyruvate</name>
        <dbReference type="ChEBI" id="CHEBI:58702"/>
    </ligand>
</feature>
<dbReference type="GO" id="GO:0005737">
    <property type="term" value="C:cytoplasm"/>
    <property type="evidence" value="ECO:0007669"/>
    <property type="project" value="UniProtKB-SubCell"/>
</dbReference>
<dbReference type="InterPro" id="IPR024692">
    <property type="entry name" value="PTS_EI"/>
</dbReference>
<evidence type="ECO:0000256" key="11">
    <source>
        <dbReference type="ARBA" id="ARBA00022679"/>
    </source>
</evidence>